<reference evidence="2 3" key="1">
    <citation type="submission" date="2017-08" db="EMBL/GenBank/DDBJ databases">
        <title>The complete genome sequence of Nocardiopsis gilva YIM 90087.</title>
        <authorList>
            <person name="Yin M."/>
            <person name="Tang S."/>
        </authorList>
    </citation>
    <scope>NUCLEOTIDE SEQUENCE [LARGE SCALE GENOMIC DNA]</scope>
    <source>
        <strain evidence="2 3">YIM 90087</strain>
    </source>
</reference>
<evidence type="ECO:0000256" key="1">
    <source>
        <dbReference type="SAM" id="MobiDB-lite"/>
    </source>
</evidence>
<dbReference type="InterPro" id="IPR043737">
    <property type="entry name" value="DUF5682"/>
</dbReference>
<dbReference type="KEGG" id="ngv:CDO52_14310"/>
<dbReference type="EMBL" id="CP022753">
    <property type="protein sequence ID" value="ASU83800.1"/>
    <property type="molecule type" value="Genomic_DNA"/>
</dbReference>
<protein>
    <submittedName>
        <fullName evidence="2">Uncharacterized protein</fullName>
    </submittedName>
</protein>
<dbReference type="PANTHER" id="PTHR30634:SF14">
    <property type="match status" value="1"/>
</dbReference>
<evidence type="ECO:0000313" key="2">
    <source>
        <dbReference type="EMBL" id="ASU83800.1"/>
    </source>
</evidence>
<gene>
    <name evidence="2" type="ORF">CDO52_14310</name>
</gene>
<dbReference type="RefSeq" id="WP_094932443.1">
    <property type="nucleotide sequence ID" value="NZ_CP022753.1"/>
</dbReference>
<organism evidence="2 3">
    <name type="scientific">Nocardiopsis gilva YIM 90087</name>
    <dbReference type="NCBI Taxonomy" id="1235441"/>
    <lineage>
        <taxon>Bacteria</taxon>
        <taxon>Bacillati</taxon>
        <taxon>Actinomycetota</taxon>
        <taxon>Actinomycetes</taxon>
        <taxon>Streptosporangiales</taxon>
        <taxon>Nocardiopsidaceae</taxon>
        <taxon>Nocardiopsis</taxon>
    </lineage>
</organism>
<name>A0A223S6P5_9ACTN</name>
<evidence type="ECO:0000313" key="3">
    <source>
        <dbReference type="Proteomes" id="UP000215005"/>
    </source>
</evidence>
<dbReference type="InterPro" id="IPR050458">
    <property type="entry name" value="LolB"/>
</dbReference>
<sequence length="768" mass="82054">MARVDTDRVHVLGVRHHGPGSARAVRAALEEIGPDAVLIEGPPEADGLTGLVGELEPPVSLLAYVPDAPARAAYWPFASFSPEWVALRYAAEHGTEVRFCDLPAAHTLAEGDAAGAGGPEGPDTPGRGDAPEEDEASAAARRSRVDPLGVLAEAAGYDDPERWWDDVVEQRGAAGADAPSPFPAIAEAMAAVRAELAPEPEDEREARREAHMRKVLRATMRAGYARIAVVCGAWHAPALLDHPRVADDNALLRGLPKVKAAATWIPWTHGRLAAASGYRAGVRSPGWYHHLFTAPDRPVERWLAEAAERLRAEDQPVSSAHVIEAVRLSDSLAALRGRPLPGLDELAEATSAVLCEGSELRADLVHRSMVIGERLGTVPEATPMVPLQRDLVAQQRRLRLKPEAVERDLDLDLREERVRQRSVLLHRLRLIGVDWGTPRGDAPRSRGTFRESWTLRWTPELDIALIEAARWGTDVASAAGARALDLTRGADLPRLTRITEQCLLADLPDAIGDVLAALAAGAAEDTDIEHLMAALPPLARSARYGDVRRLDSEALRRVAEQLLARVCAGLGPALSGLGDDAAGRMVRGVDDVHAAAVLLGGVAEREWADALAGVAGREDIPGRVGGRAHRILYDAGRLADTELAARLAKATSRAVPPERAAAWIEGFLSGSGLLLVHDTALLSLIDRWLTGLGEQAFTEVLPLLRRTFGAFPAAERRSIGERARGLGRGRSTAEATPDDIDTARAAPAVATVATLLGLPEKALARTGH</sequence>
<dbReference type="Pfam" id="PF18934">
    <property type="entry name" value="DUF5682"/>
    <property type="match status" value="1"/>
</dbReference>
<accession>A0A223S6P5</accession>
<dbReference type="AlphaFoldDB" id="A0A223S6P5"/>
<keyword evidence="3" id="KW-1185">Reference proteome</keyword>
<dbReference type="OrthoDB" id="9768066at2"/>
<dbReference type="Proteomes" id="UP000215005">
    <property type="component" value="Chromosome"/>
</dbReference>
<dbReference type="PANTHER" id="PTHR30634">
    <property type="entry name" value="OUTER MEMBRANE LOLAB LIPOPROTEIN INSERTION APPARATUS"/>
    <property type="match status" value="1"/>
</dbReference>
<feature type="region of interest" description="Disordered" evidence="1">
    <location>
        <begin position="110"/>
        <end position="143"/>
    </location>
</feature>
<proteinExistence type="predicted"/>